<dbReference type="Gene3D" id="1.20.120.1200">
    <property type="entry name" value="NADH-ubiquinone/plastoquinone oxidoreductase chain 6, subunit NuoJ"/>
    <property type="match status" value="1"/>
</dbReference>
<dbReference type="Pfam" id="PF04039">
    <property type="entry name" value="MnhB"/>
    <property type="match status" value="1"/>
</dbReference>
<evidence type="ECO:0000256" key="1">
    <source>
        <dbReference type="ARBA" id="ARBA00004651"/>
    </source>
</evidence>
<feature type="transmembrane region" description="Helical" evidence="10">
    <location>
        <begin position="115"/>
        <end position="133"/>
    </location>
</feature>
<evidence type="ECO:0000256" key="5">
    <source>
        <dbReference type="ARBA" id="ARBA00022692"/>
    </source>
</evidence>
<dbReference type="EMBL" id="JAVKGT010000036">
    <property type="protein sequence ID" value="MDR5712779.1"/>
    <property type="molecule type" value="Genomic_DNA"/>
</dbReference>
<feature type="transmembrane region" description="Helical" evidence="10">
    <location>
        <begin position="170"/>
        <end position="190"/>
    </location>
</feature>
<dbReference type="Proteomes" id="UP001260872">
    <property type="component" value="Unassembled WGS sequence"/>
</dbReference>
<evidence type="ECO:0000259" key="11">
    <source>
        <dbReference type="Pfam" id="PF00361"/>
    </source>
</evidence>
<feature type="domain" description="NADH:quinone oxidoreductase/Mrp antiporter transmembrane" evidence="11">
    <location>
        <begin position="135"/>
        <end position="409"/>
    </location>
</feature>
<feature type="transmembrane region" description="Helical" evidence="10">
    <location>
        <begin position="472"/>
        <end position="491"/>
    </location>
</feature>
<feature type="transmembrane region" description="Helical" evidence="10">
    <location>
        <begin position="27"/>
        <end position="45"/>
    </location>
</feature>
<evidence type="ECO:0000259" key="12">
    <source>
        <dbReference type="Pfam" id="PF00662"/>
    </source>
</evidence>
<feature type="transmembrane region" description="Helical" evidence="10">
    <location>
        <begin position="375"/>
        <end position="398"/>
    </location>
</feature>
<dbReference type="Pfam" id="PF13244">
    <property type="entry name" value="MbhD"/>
    <property type="match status" value="1"/>
</dbReference>
<feature type="domain" description="MrpA C-terminal/MbhD" evidence="14">
    <location>
        <begin position="632"/>
        <end position="695"/>
    </location>
</feature>
<evidence type="ECO:0000313" key="17">
    <source>
        <dbReference type="Proteomes" id="UP001260872"/>
    </source>
</evidence>
<feature type="transmembrane region" description="Helical" evidence="10">
    <location>
        <begin position="623"/>
        <end position="642"/>
    </location>
</feature>
<feature type="transmembrane region" description="Helical" evidence="10">
    <location>
        <begin position="420"/>
        <end position="441"/>
    </location>
</feature>
<feature type="transmembrane region" description="Helical" evidence="10">
    <location>
        <begin position="878"/>
        <end position="898"/>
    </location>
</feature>
<dbReference type="Pfam" id="PF00662">
    <property type="entry name" value="Proton_antipo_N"/>
    <property type="match status" value="1"/>
</dbReference>
<feature type="transmembrane region" description="Helical" evidence="10">
    <location>
        <begin position="711"/>
        <end position="729"/>
    </location>
</feature>
<feature type="transmembrane region" description="Helical" evidence="10">
    <location>
        <begin position="672"/>
        <end position="691"/>
    </location>
</feature>
<evidence type="ECO:0000259" key="15">
    <source>
        <dbReference type="Pfam" id="PF20501"/>
    </source>
</evidence>
<keyword evidence="8 10" id="KW-0472">Membrane</keyword>
<keyword evidence="4" id="KW-1003">Cell membrane</keyword>
<dbReference type="InterPro" id="IPR007182">
    <property type="entry name" value="MnhB"/>
</dbReference>
<feature type="transmembrane region" description="Helical" evidence="10">
    <location>
        <begin position="305"/>
        <end position="324"/>
    </location>
</feature>
<feature type="transmembrane region" description="Helical" evidence="10">
    <location>
        <begin position="649"/>
        <end position="666"/>
    </location>
</feature>
<feature type="transmembrane region" description="Helical" evidence="10">
    <location>
        <begin position="216"/>
        <end position="238"/>
    </location>
</feature>
<name>A0ABU1FVS7_9MICC</name>
<evidence type="ECO:0000256" key="2">
    <source>
        <dbReference type="ARBA" id="ARBA00022448"/>
    </source>
</evidence>
<keyword evidence="7" id="KW-0406">Ion transport</keyword>
<dbReference type="PRINTS" id="PR01434">
    <property type="entry name" value="NADHDHGNASE5"/>
</dbReference>
<keyword evidence="2" id="KW-0813">Transport</keyword>
<evidence type="ECO:0000256" key="7">
    <source>
        <dbReference type="ARBA" id="ARBA00023065"/>
    </source>
</evidence>
<feature type="domain" description="NADH-Ubiquinone oxidoreductase (complex I) chain 5 N-terminal" evidence="12">
    <location>
        <begin position="73"/>
        <end position="107"/>
    </location>
</feature>
<dbReference type="InterPro" id="IPR050616">
    <property type="entry name" value="CPA3_Na-H_Antiporter_A"/>
</dbReference>
<feature type="transmembrane region" description="Helical" evidence="10">
    <location>
        <begin position="953"/>
        <end position="977"/>
    </location>
</feature>
<keyword evidence="5 9" id="KW-0812">Transmembrane</keyword>
<gene>
    <name evidence="16" type="ORF">RH857_11665</name>
</gene>
<dbReference type="RefSeq" id="WP_344040541.1">
    <property type="nucleotide sequence ID" value="NZ_BAAAOC010000075.1"/>
</dbReference>
<evidence type="ECO:0000256" key="6">
    <source>
        <dbReference type="ARBA" id="ARBA00022989"/>
    </source>
</evidence>
<evidence type="ECO:0000259" key="14">
    <source>
        <dbReference type="Pfam" id="PF13244"/>
    </source>
</evidence>
<feature type="transmembrane region" description="Helical" evidence="10">
    <location>
        <begin position="768"/>
        <end position="787"/>
    </location>
</feature>
<keyword evidence="3" id="KW-0050">Antiport</keyword>
<feature type="transmembrane region" description="Helical" evidence="10">
    <location>
        <begin position="330"/>
        <end position="354"/>
    </location>
</feature>
<comment type="subcellular location">
    <subcellularLocation>
        <location evidence="1">Cell membrane</location>
        <topology evidence="1">Multi-pass membrane protein</topology>
    </subcellularLocation>
    <subcellularLocation>
        <location evidence="9">Membrane</location>
        <topology evidence="9">Multi-pass membrane protein</topology>
    </subcellularLocation>
</comment>
<feature type="domain" description="Na+/H+ antiporter MnhB subunit-related protein" evidence="13">
    <location>
        <begin position="851"/>
        <end position="974"/>
    </location>
</feature>
<comment type="caution">
    <text evidence="16">The sequence shown here is derived from an EMBL/GenBank/DDBJ whole genome shotgun (WGS) entry which is preliminary data.</text>
</comment>
<feature type="domain" description="MrpA C-terminal/MbhE" evidence="15">
    <location>
        <begin position="713"/>
        <end position="785"/>
    </location>
</feature>
<dbReference type="Pfam" id="PF20501">
    <property type="entry name" value="MbhE"/>
    <property type="match status" value="1"/>
</dbReference>
<evidence type="ECO:0000313" key="16">
    <source>
        <dbReference type="EMBL" id="MDR5712779.1"/>
    </source>
</evidence>
<feature type="transmembrane region" description="Helical" evidence="10">
    <location>
        <begin position="84"/>
        <end position="103"/>
    </location>
</feature>
<feature type="transmembrane region" description="Helical" evidence="10">
    <location>
        <begin position="139"/>
        <end position="158"/>
    </location>
</feature>
<feature type="transmembrane region" description="Helical" evidence="10">
    <location>
        <begin position="910"/>
        <end position="933"/>
    </location>
</feature>
<accession>A0ABU1FVS7</accession>
<feature type="transmembrane region" description="Helical" evidence="10">
    <location>
        <begin position="850"/>
        <end position="872"/>
    </location>
</feature>
<evidence type="ECO:0000256" key="3">
    <source>
        <dbReference type="ARBA" id="ARBA00022449"/>
    </source>
</evidence>
<evidence type="ECO:0000256" key="10">
    <source>
        <dbReference type="SAM" id="Phobius"/>
    </source>
</evidence>
<proteinExistence type="predicted"/>
<dbReference type="InterPro" id="IPR001516">
    <property type="entry name" value="Proton_antipo_N"/>
</dbReference>
<dbReference type="InterPro" id="IPR042106">
    <property type="entry name" value="Nuo/plastoQ_OxRdtase_6_NuoJ"/>
</dbReference>
<dbReference type="InterPro" id="IPR001750">
    <property type="entry name" value="ND/Mrp_TM"/>
</dbReference>
<reference evidence="17" key="1">
    <citation type="submission" date="2023-07" db="EMBL/GenBank/DDBJ databases">
        <title>Description of three actinobacteria isolated from air of manufacturing shop in a pharmaceutical factory.</title>
        <authorList>
            <person name="Zhang D.-F."/>
        </authorList>
    </citation>
    <scope>NUCLEOTIDE SEQUENCE [LARGE SCALE GENOMIC DNA]</scope>
    <source>
        <strain evidence="17">CCTCC AB 207010</strain>
    </source>
</reference>
<dbReference type="InterPro" id="IPR025383">
    <property type="entry name" value="MrpA_C/MbhD"/>
</dbReference>
<evidence type="ECO:0000259" key="13">
    <source>
        <dbReference type="Pfam" id="PF04039"/>
    </source>
</evidence>
<feature type="transmembrane region" description="Helical" evidence="10">
    <location>
        <begin position="275"/>
        <end position="298"/>
    </location>
</feature>
<evidence type="ECO:0000256" key="9">
    <source>
        <dbReference type="RuleBase" id="RU000320"/>
    </source>
</evidence>
<keyword evidence="17" id="KW-1185">Reference proteome</keyword>
<feature type="transmembrane region" description="Helical" evidence="10">
    <location>
        <begin position="6"/>
        <end position="22"/>
    </location>
</feature>
<organism evidence="16 17">
    <name type="scientific">Nesterenkonia flava</name>
    <dbReference type="NCBI Taxonomy" id="469799"/>
    <lineage>
        <taxon>Bacteria</taxon>
        <taxon>Bacillati</taxon>
        <taxon>Actinomycetota</taxon>
        <taxon>Actinomycetes</taxon>
        <taxon>Micrococcales</taxon>
        <taxon>Micrococcaceae</taxon>
        <taxon>Nesterenkonia</taxon>
    </lineage>
</organism>
<dbReference type="PANTHER" id="PTHR43373:SF1">
    <property type="entry name" value="NA(+)_H(+) ANTIPORTER SUBUNIT A"/>
    <property type="match status" value="1"/>
</dbReference>
<protein>
    <submittedName>
        <fullName evidence="16">Na+/H+ antiporter subunit A</fullName>
    </submittedName>
</protein>
<feature type="transmembrane region" description="Helical" evidence="10">
    <location>
        <begin position="590"/>
        <end position="611"/>
    </location>
</feature>
<keyword evidence="6 10" id="KW-1133">Transmembrane helix</keyword>
<evidence type="ECO:0000256" key="8">
    <source>
        <dbReference type="ARBA" id="ARBA00023136"/>
    </source>
</evidence>
<dbReference type="NCBIfam" id="NF009284">
    <property type="entry name" value="PRK12644.1"/>
    <property type="match status" value="1"/>
</dbReference>
<evidence type="ECO:0000256" key="4">
    <source>
        <dbReference type="ARBA" id="ARBA00022475"/>
    </source>
</evidence>
<sequence>MLVMLAVLFAVSVAVPLMYHFLGRSTFYVLTGVLVGAFIWALTYLPTTLDAQQGAVTGQPNAPPAEITEWIPQFGVELAFRMDALALALSLLITGVGALVMLYCARYFPAGERAAGPFAAQLFAFAASMLGLVLSDDLVMLFIFWELTTILSFLLIGYSAHRVFARRSAIQALIVTTLGGLAMLVGLLWIGQLAGTYRISGILAQADQLSGTAVDIAMVLILLGAVSKSALVPFHFWLPAAMAAPTPVSAYLHAAAMVKAGVYLVARFAPGFHDTSFWLPVVLTLGLATMIIGAYRALRQTDIKLVLAYGTVSQLGFLIMVNGLGTEDAALAGIAMLLAHGLFKAALFMVVGIIDHKTGTRDLRVLSGVGRTQKPLLIVTVVAAASMAGLPPLFGFVAKEVVFESFYSYALHPADAVSPVWGWVVMVGVVVASALTVAYSARFLWGAFATKKDPENAATNLSDTPFHGRPDAVFLASPAVLAVLTLALAAYPAPVQRLVAPFATLFEPVAPDVHATYLALWHGFTPVLGLSALTWALGLGLFWLRGRLSPAQTPVPAPFDAERIYRASIRELDALAIWVTSKTQRGSLGWYLFIIVAVATAVPAGVVALTHQRLPRDVIIAEQPLQIVLAAIIIAGGLGAIWAPKRFMAVLMVSLCGWGIAGIFALQGAPDLALTLLLVESIILVVFVLALRTLPARVWTQNPTRFKLGRALLGLAFGAVVMIAVAISMDSRVAEPISLEYPWMSYDVGHGANIVNVTLVDIRVWDTFGEVTVLAAAATGVASLIFVKRRDVQRRQLHEVPTGSVGRVLSDKALSPRQVKEIQVARSFATVAREAWLVAGRTLAPEHRSIIFEVVTRLMFHAIILLSVYLLLAGHNSPGGGFAGGLLAGLAFVLRYLAGGRYELEAAIPFSAGALMGWGIAVACFTGVLPLFAGGQAFQSFIVDLDLPVLGEHHIVSSVFFDVGVYLVVIGLIVDILRSLGSEIDVRSEQENLRSSDIGHSVHSETTLGVAR</sequence>
<dbReference type="Pfam" id="PF00361">
    <property type="entry name" value="Proton_antipo_M"/>
    <property type="match status" value="1"/>
</dbReference>
<dbReference type="InterPro" id="IPR046806">
    <property type="entry name" value="MrpA_C/MbhE"/>
</dbReference>
<dbReference type="PANTHER" id="PTHR43373">
    <property type="entry name" value="NA(+)/H(+) ANTIPORTER SUBUNIT"/>
    <property type="match status" value="1"/>
</dbReference>
<feature type="transmembrane region" description="Helical" evidence="10">
    <location>
        <begin position="519"/>
        <end position="544"/>
    </location>
</feature>